<dbReference type="PANTHER" id="PTHR13318:SF105">
    <property type="entry name" value="F-BOX_LRR-REPEAT PROTEIN 3"/>
    <property type="match status" value="1"/>
</dbReference>
<feature type="domain" description="F-box" evidence="2">
    <location>
        <begin position="80"/>
        <end position="112"/>
    </location>
</feature>
<dbReference type="OrthoDB" id="550575at2759"/>
<dbReference type="GO" id="GO:0031146">
    <property type="term" value="P:SCF-dependent proteasomal ubiquitin-dependent protein catabolic process"/>
    <property type="evidence" value="ECO:0000318"/>
    <property type="project" value="GO_Central"/>
</dbReference>
<evidence type="ECO:0008006" key="6">
    <source>
        <dbReference type="Google" id="ProtNLM"/>
    </source>
</evidence>
<feature type="region of interest" description="Disordered" evidence="1">
    <location>
        <begin position="1"/>
        <end position="37"/>
    </location>
</feature>
<dbReference type="InterPro" id="IPR001810">
    <property type="entry name" value="F-box_dom"/>
</dbReference>
<evidence type="ECO:0000256" key="1">
    <source>
        <dbReference type="SAM" id="MobiDB-lite"/>
    </source>
</evidence>
<dbReference type="SUPFAM" id="SSF81383">
    <property type="entry name" value="F-box domain"/>
    <property type="match status" value="1"/>
</dbReference>
<sequence>MVRATRHAARNGHKADDVKGVAGPPEPEKKGRRRKVVRIQSTASPATNMGAILEGLEESGTKKTRRVLQLDLDQGPINNLLPDECIIAILEKIDDLADSLRAGVVCKRWQELEKLARREVTATREKDLPQLRKEFPNCLKLNLQAPRTQITGDLTDDGLAAISRDFKHITKLVLSGCYIISDQGLQSIGSGCLSLESLSMEDCHLAGNPGLAALGNCRQLQSLTLRFCPKFGDKGMIDFSQGCTNLTTLHLTNCNEFTSAALNAVGKNCKRLEDLTLSDCAGTTSETLRKLSLHCSTLQRLFIKGGTGTLDTGMVALLDRNSDLEELSLIRCEGFTPHGMGLLALSRNALIHVKEVMLDRLIGFNNDAFATVLERNLGRLQKVNLRGCTGVTDRGMVKFGQIRCTTLEELVLDGCSSVSNLGVASIAAGFSNLQNLSINGCSEVDDEGLVAIGIWSEGLKEINIGKLPKVTDPGIASFVEECENLETLTVERMKISSATQSKAKSKGCVLRVC</sequence>
<dbReference type="InterPro" id="IPR006553">
    <property type="entry name" value="Leu-rich_rpt_Cys-con_subtyp"/>
</dbReference>
<dbReference type="CDD" id="cd22159">
    <property type="entry name" value="F-box_AtTIR1-like"/>
    <property type="match status" value="1"/>
</dbReference>
<name>A0A1Y1I7F0_KLENI</name>
<dbReference type="GO" id="GO:0019005">
    <property type="term" value="C:SCF ubiquitin ligase complex"/>
    <property type="evidence" value="ECO:0000318"/>
    <property type="project" value="GO_Central"/>
</dbReference>
<evidence type="ECO:0000259" key="2">
    <source>
        <dbReference type="Pfam" id="PF12937"/>
    </source>
</evidence>
<dbReference type="Pfam" id="PF12937">
    <property type="entry name" value="F-box-like"/>
    <property type="match status" value="1"/>
</dbReference>
<dbReference type="SUPFAM" id="SSF52047">
    <property type="entry name" value="RNI-like"/>
    <property type="match status" value="1"/>
</dbReference>
<evidence type="ECO:0000313" key="4">
    <source>
        <dbReference type="EMBL" id="GAQ86453.1"/>
    </source>
</evidence>
<evidence type="ECO:0000259" key="3">
    <source>
        <dbReference type="Pfam" id="PF25372"/>
    </source>
</evidence>
<accession>A0A1Y1I7F0</accession>
<dbReference type="Proteomes" id="UP000054558">
    <property type="component" value="Unassembled WGS sequence"/>
</dbReference>
<dbReference type="OMA" id="CQLITRE"/>
<proteinExistence type="predicted"/>
<feature type="compositionally biased region" description="Basic residues" evidence="1">
    <location>
        <begin position="1"/>
        <end position="12"/>
    </location>
</feature>
<dbReference type="SMART" id="SM00367">
    <property type="entry name" value="LRR_CC"/>
    <property type="match status" value="11"/>
</dbReference>
<gene>
    <name evidence="4" type="ORF">KFL_002900040</name>
</gene>
<dbReference type="Gene3D" id="3.80.10.10">
    <property type="entry name" value="Ribonuclease Inhibitor"/>
    <property type="match status" value="2"/>
</dbReference>
<evidence type="ECO:0000313" key="5">
    <source>
        <dbReference type="Proteomes" id="UP000054558"/>
    </source>
</evidence>
<feature type="domain" description="F-box/LRR-repeat protein 15-like leucin rich repeat" evidence="3">
    <location>
        <begin position="379"/>
        <end position="490"/>
    </location>
</feature>
<dbReference type="InterPro" id="IPR036047">
    <property type="entry name" value="F-box-like_dom_sf"/>
</dbReference>
<feature type="domain" description="F-box/LRR-repeat protein 15-like leucin rich repeat" evidence="3">
    <location>
        <begin position="153"/>
        <end position="267"/>
    </location>
</feature>
<dbReference type="EMBL" id="DF237239">
    <property type="protein sequence ID" value="GAQ86453.1"/>
    <property type="molecule type" value="Genomic_DNA"/>
</dbReference>
<keyword evidence="5" id="KW-1185">Reference proteome</keyword>
<dbReference type="InterPro" id="IPR057207">
    <property type="entry name" value="FBXL15_LRR"/>
</dbReference>
<dbReference type="PANTHER" id="PTHR13318">
    <property type="entry name" value="PARTNER OF PAIRED, ISOFORM B-RELATED"/>
    <property type="match status" value="1"/>
</dbReference>
<dbReference type="InterPro" id="IPR032675">
    <property type="entry name" value="LRR_dom_sf"/>
</dbReference>
<dbReference type="Pfam" id="PF25372">
    <property type="entry name" value="DUF7885"/>
    <property type="match status" value="2"/>
</dbReference>
<dbReference type="AlphaFoldDB" id="A0A1Y1I7F0"/>
<protein>
    <recommendedName>
        <fullName evidence="6">F-box domain-containing protein</fullName>
    </recommendedName>
</protein>
<reference evidence="4 5" key="1">
    <citation type="journal article" date="2014" name="Nat. Commun.">
        <title>Klebsormidium flaccidum genome reveals primary factors for plant terrestrial adaptation.</title>
        <authorList>
            <person name="Hori K."/>
            <person name="Maruyama F."/>
            <person name="Fujisawa T."/>
            <person name="Togashi T."/>
            <person name="Yamamoto N."/>
            <person name="Seo M."/>
            <person name="Sato S."/>
            <person name="Yamada T."/>
            <person name="Mori H."/>
            <person name="Tajima N."/>
            <person name="Moriyama T."/>
            <person name="Ikeuchi M."/>
            <person name="Watanabe M."/>
            <person name="Wada H."/>
            <person name="Kobayashi K."/>
            <person name="Saito M."/>
            <person name="Masuda T."/>
            <person name="Sasaki-Sekimoto Y."/>
            <person name="Mashiguchi K."/>
            <person name="Awai K."/>
            <person name="Shimojima M."/>
            <person name="Masuda S."/>
            <person name="Iwai M."/>
            <person name="Nobusawa T."/>
            <person name="Narise T."/>
            <person name="Kondo S."/>
            <person name="Saito H."/>
            <person name="Sato R."/>
            <person name="Murakawa M."/>
            <person name="Ihara Y."/>
            <person name="Oshima-Yamada Y."/>
            <person name="Ohtaka K."/>
            <person name="Satoh M."/>
            <person name="Sonobe K."/>
            <person name="Ishii M."/>
            <person name="Ohtani R."/>
            <person name="Kanamori-Sato M."/>
            <person name="Honoki R."/>
            <person name="Miyazaki D."/>
            <person name="Mochizuki H."/>
            <person name="Umetsu J."/>
            <person name="Higashi K."/>
            <person name="Shibata D."/>
            <person name="Kamiya Y."/>
            <person name="Sato N."/>
            <person name="Nakamura Y."/>
            <person name="Tabata S."/>
            <person name="Ida S."/>
            <person name="Kurokawa K."/>
            <person name="Ohta H."/>
        </authorList>
    </citation>
    <scope>NUCLEOTIDE SEQUENCE [LARGE SCALE GENOMIC DNA]</scope>
    <source>
        <strain evidence="4 5">NIES-2285</strain>
    </source>
</reference>
<organism evidence="4 5">
    <name type="scientific">Klebsormidium nitens</name>
    <name type="common">Green alga</name>
    <name type="synonym">Ulothrix nitens</name>
    <dbReference type="NCBI Taxonomy" id="105231"/>
    <lineage>
        <taxon>Eukaryota</taxon>
        <taxon>Viridiplantae</taxon>
        <taxon>Streptophyta</taxon>
        <taxon>Klebsormidiophyceae</taxon>
        <taxon>Klebsormidiales</taxon>
        <taxon>Klebsormidiaceae</taxon>
        <taxon>Klebsormidium</taxon>
    </lineage>
</organism>